<dbReference type="PANTHER" id="PTHR46776">
    <property type="entry name" value="CYCLIN-DEPENDENT KINASE INHIBITOR 4-RELATED"/>
    <property type="match status" value="1"/>
</dbReference>
<keyword evidence="9" id="KW-1185">Reference proteome</keyword>
<dbReference type="InterPro" id="IPR003175">
    <property type="entry name" value="CDI_dom"/>
</dbReference>
<dbReference type="EMBL" id="WHWC01000004">
    <property type="protein sequence ID" value="KAG8384395.1"/>
    <property type="molecule type" value="Genomic_DNA"/>
</dbReference>
<dbReference type="InterPro" id="IPR044898">
    <property type="entry name" value="CDI_dom_sf"/>
</dbReference>
<feature type="domain" description="Cyclin-dependent kinase inhibitor" evidence="7">
    <location>
        <begin position="141"/>
        <end position="184"/>
    </location>
</feature>
<accession>A0AAV6XSH4</accession>
<dbReference type="GO" id="GO:0005654">
    <property type="term" value="C:nucleoplasm"/>
    <property type="evidence" value="ECO:0007669"/>
    <property type="project" value="UniProtKB-SubCell"/>
</dbReference>
<sequence length="189" mass="20860">MEMSSAAAAVGRKRKPSYGETELSSTTSSGQLKTRRLDVVITPENSSTMSSSGEVTRESLSCELAMAASCCSSNGLSTKFADLEEEENEETEAFATSAGNYVDFRDRREKTPSSEVQAESGELESTAAAPCHHRRSTAAIMPSEDELEEFFSAAEKNLQKQFIDKYNYDIAKDEPLEGRYEWVQIQIKP</sequence>
<dbReference type="PIRSF" id="PIRSF017811">
    <property type="entry name" value="CDK_inhib_pln"/>
    <property type="match status" value="1"/>
</dbReference>
<protein>
    <recommendedName>
        <fullName evidence="5">Cyclin-dependent kinase inhibitor</fullName>
    </recommendedName>
</protein>
<evidence type="ECO:0000256" key="1">
    <source>
        <dbReference type="ARBA" id="ARBA00004642"/>
    </source>
</evidence>
<evidence type="ECO:0000313" key="9">
    <source>
        <dbReference type="Proteomes" id="UP000826271"/>
    </source>
</evidence>
<name>A0AAV6XSH4_9LAMI</name>
<dbReference type="InterPro" id="IPR044275">
    <property type="entry name" value="KRP"/>
</dbReference>
<comment type="similarity">
    <text evidence="2 5">Belongs to the CDI family. ICK/KRP subfamily.</text>
</comment>
<dbReference type="Gene3D" id="4.10.365.10">
    <property type="entry name" value="p27"/>
    <property type="match status" value="1"/>
</dbReference>
<dbReference type="GO" id="GO:0004861">
    <property type="term" value="F:cyclin-dependent protein serine/threonine kinase inhibitor activity"/>
    <property type="evidence" value="ECO:0007669"/>
    <property type="project" value="UniProtKB-UniRule"/>
</dbReference>
<organism evidence="8 9">
    <name type="scientific">Buddleja alternifolia</name>
    <dbReference type="NCBI Taxonomy" id="168488"/>
    <lineage>
        <taxon>Eukaryota</taxon>
        <taxon>Viridiplantae</taxon>
        <taxon>Streptophyta</taxon>
        <taxon>Embryophyta</taxon>
        <taxon>Tracheophyta</taxon>
        <taxon>Spermatophyta</taxon>
        <taxon>Magnoliopsida</taxon>
        <taxon>eudicotyledons</taxon>
        <taxon>Gunneridae</taxon>
        <taxon>Pentapetalae</taxon>
        <taxon>asterids</taxon>
        <taxon>lamiids</taxon>
        <taxon>Lamiales</taxon>
        <taxon>Scrophulariaceae</taxon>
        <taxon>Buddlejeae</taxon>
        <taxon>Buddleja</taxon>
    </lineage>
</organism>
<keyword evidence="4" id="KW-0131">Cell cycle</keyword>
<comment type="caution">
    <text evidence="8">The sequence shown here is derived from an EMBL/GenBank/DDBJ whole genome shotgun (WGS) entry which is preliminary data.</text>
</comment>
<gene>
    <name evidence="8" type="ORF">BUALT_Bualt04G0113600</name>
</gene>
<feature type="region of interest" description="Disordered" evidence="6">
    <location>
        <begin position="1"/>
        <end position="54"/>
    </location>
</feature>
<dbReference type="Proteomes" id="UP000826271">
    <property type="component" value="Unassembled WGS sequence"/>
</dbReference>
<reference evidence="8" key="1">
    <citation type="submission" date="2019-10" db="EMBL/GenBank/DDBJ databases">
        <authorList>
            <person name="Zhang R."/>
            <person name="Pan Y."/>
            <person name="Wang J."/>
            <person name="Ma R."/>
            <person name="Yu S."/>
        </authorList>
    </citation>
    <scope>NUCLEOTIDE SEQUENCE</scope>
    <source>
        <strain evidence="8">LA-IB0</strain>
        <tissue evidence="8">Leaf</tissue>
    </source>
</reference>
<dbReference type="Pfam" id="PF02234">
    <property type="entry name" value="CDI"/>
    <property type="match status" value="1"/>
</dbReference>
<keyword evidence="3 5" id="KW-0649">Protein kinase inhibitor</keyword>
<comment type="subcellular location">
    <subcellularLocation>
        <location evidence="1">Nucleus</location>
        <location evidence="1">Nucleoplasm</location>
    </subcellularLocation>
</comment>
<feature type="region of interest" description="Disordered" evidence="6">
    <location>
        <begin position="106"/>
        <end position="134"/>
    </location>
</feature>
<feature type="compositionally biased region" description="Polar residues" evidence="6">
    <location>
        <begin position="43"/>
        <end position="54"/>
    </location>
</feature>
<dbReference type="GO" id="GO:0051726">
    <property type="term" value="P:regulation of cell cycle"/>
    <property type="evidence" value="ECO:0007669"/>
    <property type="project" value="InterPro"/>
</dbReference>
<dbReference type="AlphaFoldDB" id="A0AAV6XSH4"/>
<evidence type="ECO:0000256" key="6">
    <source>
        <dbReference type="SAM" id="MobiDB-lite"/>
    </source>
</evidence>
<evidence type="ECO:0000256" key="4">
    <source>
        <dbReference type="ARBA" id="ARBA00023306"/>
    </source>
</evidence>
<evidence type="ECO:0000256" key="3">
    <source>
        <dbReference type="ARBA" id="ARBA00023013"/>
    </source>
</evidence>
<evidence type="ECO:0000256" key="2">
    <source>
        <dbReference type="ARBA" id="ARBA00010274"/>
    </source>
</evidence>
<proteinExistence type="inferred from homology"/>
<evidence type="ECO:0000259" key="7">
    <source>
        <dbReference type="Pfam" id="PF02234"/>
    </source>
</evidence>
<evidence type="ECO:0000313" key="8">
    <source>
        <dbReference type="EMBL" id="KAG8384395.1"/>
    </source>
</evidence>
<evidence type="ECO:0000256" key="5">
    <source>
        <dbReference type="PIRNR" id="PIRNR017811"/>
    </source>
</evidence>